<name>A0A7G7MF82_9PSEU</name>
<evidence type="ECO:0000256" key="1">
    <source>
        <dbReference type="SAM" id="MobiDB-lite"/>
    </source>
</evidence>
<dbReference type="Proteomes" id="UP000515728">
    <property type="component" value="Chromosome"/>
</dbReference>
<reference evidence="2 3" key="1">
    <citation type="submission" date="2020-08" db="EMBL/GenBank/DDBJ databases">
        <authorList>
            <person name="Mo P."/>
        </authorList>
    </citation>
    <scope>NUCLEOTIDE SEQUENCE [LARGE SCALE GENOMIC DNA]</scope>
    <source>
        <strain evidence="2 3">CGMCC 4.1532</strain>
    </source>
</reference>
<dbReference type="RefSeq" id="WP_185718198.1">
    <property type="nucleotide sequence ID" value="NZ_BAAAWI010000001.1"/>
</dbReference>
<evidence type="ECO:0000313" key="3">
    <source>
        <dbReference type="Proteomes" id="UP000515728"/>
    </source>
</evidence>
<accession>A0A7G7MF82</accession>
<dbReference type="KEGG" id="ppel:H6H00_25455"/>
<sequence>MTVPTPGPPRPVPGLPPRPHDPRPAPGQPGPAAGHARPADPRGPDPRAAVAAAMAGLDGLAERPLAEHVEAYERVHAALGDALAAGSA</sequence>
<proteinExistence type="predicted"/>
<gene>
    <name evidence="2" type="ORF">H6H00_25455</name>
</gene>
<feature type="compositionally biased region" description="Pro residues" evidence="1">
    <location>
        <begin position="1"/>
        <end position="17"/>
    </location>
</feature>
<protein>
    <submittedName>
        <fullName evidence="2">Uncharacterized protein</fullName>
    </submittedName>
</protein>
<organism evidence="2 3">
    <name type="scientific">Pseudonocardia petroleophila</name>
    <dbReference type="NCBI Taxonomy" id="37331"/>
    <lineage>
        <taxon>Bacteria</taxon>
        <taxon>Bacillati</taxon>
        <taxon>Actinomycetota</taxon>
        <taxon>Actinomycetes</taxon>
        <taxon>Pseudonocardiales</taxon>
        <taxon>Pseudonocardiaceae</taxon>
        <taxon>Pseudonocardia</taxon>
    </lineage>
</organism>
<evidence type="ECO:0000313" key="2">
    <source>
        <dbReference type="EMBL" id="QNG51443.1"/>
    </source>
</evidence>
<dbReference type="AlphaFoldDB" id="A0A7G7MF82"/>
<feature type="region of interest" description="Disordered" evidence="1">
    <location>
        <begin position="1"/>
        <end position="49"/>
    </location>
</feature>
<keyword evidence="3" id="KW-1185">Reference proteome</keyword>
<dbReference type="EMBL" id="CP060131">
    <property type="protein sequence ID" value="QNG51443.1"/>
    <property type="molecule type" value="Genomic_DNA"/>
</dbReference>